<dbReference type="AlphaFoldDB" id="A0A8B6FXV3"/>
<evidence type="ECO:0000256" key="2">
    <source>
        <dbReference type="ARBA" id="ARBA00022737"/>
    </source>
</evidence>
<dbReference type="PROSITE" id="PS50915">
    <property type="entry name" value="CRYSTALLIN_BETA_GAMMA"/>
    <property type="match status" value="1"/>
</dbReference>
<keyword evidence="5" id="KW-1185">Reference proteome</keyword>
<reference evidence="4" key="1">
    <citation type="submission" date="2018-11" db="EMBL/GenBank/DDBJ databases">
        <authorList>
            <person name="Alioto T."/>
            <person name="Alioto T."/>
        </authorList>
    </citation>
    <scope>NUCLEOTIDE SEQUENCE</scope>
</reference>
<dbReference type="EMBL" id="UYJE01007590">
    <property type="protein sequence ID" value="VDI56201.1"/>
    <property type="molecule type" value="Genomic_DNA"/>
</dbReference>
<gene>
    <name evidence="4" type="ORF">MGAL_10B022452</name>
</gene>
<proteinExistence type="inferred from homology"/>
<accession>A0A8B6FXV3</accession>
<dbReference type="Proteomes" id="UP000596742">
    <property type="component" value="Unassembled WGS sequence"/>
</dbReference>
<sequence>MFNCRWVLYQHNDYKGNICVAMEGDRINLKQVQPIDKGIIVYDFDNILSSLKPLEGDFTVEPNIEVFEHDFKSRSIKFKDDIRDLRWYNMNDKVSYISVKSGGWIGFEHVDFRGIQTLFLTGDHKMTSSDGVFQNDKYSSFRAIKIAEPLSPVIVDRIEFHLDQANHRDIPVNVFLWRQKNKTNTLQRLSITKEKSITTEDTYEFRWNQGTKMTSHFEMTLGIPEIGFGGSMSIGTEVSHDIGSTQGTKTAKTETWTVHYPSDILPQTELKLTSNLTQAKLDVPFTAHFKQGNKKWEERGTYWGVQYYGFITEFEETRL</sequence>
<evidence type="ECO:0000313" key="4">
    <source>
        <dbReference type="EMBL" id="VDI56201.1"/>
    </source>
</evidence>
<comment type="similarity">
    <text evidence="1">Belongs to the beta/gamma-crystallin family.</text>
</comment>
<keyword evidence="2" id="KW-0677">Repeat</keyword>
<dbReference type="InterPro" id="IPR001064">
    <property type="entry name" value="Beta/gamma_crystallin"/>
</dbReference>
<dbReference type="PANTHER" id="PTHR39244:SF5">
    <property type="entry name" value="NATTERIN-3-LIKE"/>
    <property type="match status" value="1"/>
</dbReference>
<dbReference type="Gene3D" id="2.60.20.10">
    <property type="entry name" value="Crystallins"/>
    <property type="match status" value="1"/>
</dbReference>
<dbReference type="InterPro" id="IPR053237">
    <property type="entry name" value="Natterin_C"/>
</dbReference>
<dbReference type="PANTHER" id="PTHR39244">
    <property type="entry name" value="NATTERIN-4"/>
    <property type="match status" value="1"/>
</dbReference>
<evidence type="ECO:0000256" key="1">
    <source>
        <dbReference type="ARBA" id="ARBA00009646"/>
    </source>
</evidence>
<dbReference type="InterPro" id="IPR011024">
    <property type="entry name" value="G_crystallin-like"/>
</dbReference>
<dbReference type="SMART" id="SM00247">
    <property type="entry name" value="XTALbg"/>
    <property type="match status" value="1"/>
</dbReference>
<evidence type="ECO:0000259" key="3">
    <source>
        <dbReference type="PROSITE" id="PS50915"/>
    </source>
</evidence>
<dbReference type="SUPFAM" id="SSF49695">
    <property type="entry name" value="gamma-Crystallin-like"/>
    <property type="match status" value="1"/>
</dbReference>
<protein>
    <recommendedName>
        <fullName evidence="3">Beta/gamma crystallin 'Greek key' domain-containing protein</fullName>
    </recommendedName>
</protein>
<evidence type="ECO:0000313" key="5">
    <source>
        <dbReference type="Proteomes" id="UP000596742"/>
    </source>
</evidence>
<feature type="domain" description="Beta/gamma crystallin 'Greek key'" evidence="3">
    <location>
        <begin position="102"/>
        <end position="145"/>
    </location>
</feature>
<organism evidence="4 5">
    <name type="scientific">Mytilus galloprovincialis</name>
    <name type="common">Mediterranean mussel</name>
    <dbReference type="NCBI Taxonomy" id="29158"/>
    <lineage>
        <taxon>Eukaryota</taxon>
        <taxon>Metazoa</taxon>
        <taxon>Spiralia</taxon>
        <taxon>Lophotrochozoa</taxon>
        <taxon>Mollusca</taxon>
        <taxon>Bivalvia</taxon>
        <taxon>Autobranchia</taxon>
        <taxon>Pteriomorphia</taxon>
        <taxon>Mytilida</taxon>
        <taxon>Mytiloidea</taxon>
        <taxon>Mytilidae</taxon>
        <taxon>Mytilinae</taxon>
        <taxon>Mytilus</taxon>
    </lineage>
</organism>
<dbReference type="Pfam" id="PF00030">
    <property type="entry name" value="Crystall"/>
    <property type="match status" value="1"/>
</dbReference>
<dbReference type="Gene3D" id="2.170.15.10">
    <property type="entry name" value="Proaerolysin, chain A, domain 3"/>
    <property type="match status" value="1"/>
</dbReference>
<dbReference type="OrthoDB" id="8688215at2759"/>
<dbReference type="SUPFAM" id="SSF56973">
    <property type="entry name" value="Aerolisin/ETX pore-forming domain"/>
    <property type="match status" value="1"/>
</dbReference>
<comment type="caution">
    <text evidence="4">The sequence shown here is derived from an EMBL/GenBank/DDBJ whole genome shotgun (WGS) entry which is preliminary data.</text>
</comment>
<name>A0A8B6FXV3_MYTGA</name>